<protein>
    <submittedName>
        <fullName evidence="2">MarR family protein</fullName>
    </submittedName>
</protein>
<comment type="caution">
    <text evidence="2">The sequence shown here is derived from an EMBL/GenBank/DDBJ whole genome shotgun (WGS) entry which is preliminary data.</text>
</comment>
<organism evidence="2 3">
    <name type="scientific">Leptospira borgpetersenii serovar Hardjo-bovis str. Sponselee</name>
    <dbReference type="NCBI Taxonomy" id="1303729"/>
    <lineage>
        <taxon>Bacteria</taxon>
        <taxon>Pseudomonadati</taxon>
        <taxon>Spirochaetota</taxon>
        <taxon>Spirochaetia</taxon>
        <taxon>Leptospirales</taxon>
        <taxon>Leptospiraceae</taxon>
        <taxon>Leptospira</taxon>
    </lineage>
</organism>
<dbReference type="Gene3D" id="1.10.10.10">
    <property type="entry name" value="Winged helix-like DNA-binding domain superfamily/Winged helix DNA-binding domain"/>
    <property type="match status" value="1"/>
</dbReference>
<dbReference type="InterPro" id="IPR000835">
    <property type="entry name" value="HTH_MarR-typ"/>
</dbReference>
<dbReference type="AlphaFoldDB" id="M6CA48"/>
<dbReference type="Pfam" id="PF12802">
    <property type="entry name" value="MarR_2"/>
    <property type="match status" value="1"/>
</dbReference>
<dbReference type="PRINTS" id="PR00598">
    <property type="entry name" value="HTHMARR"/>
</dbReference>
<sequence>MILCVCVFIFLLLLDSHRVKFGKNLVAIATTPFVQIMIANATKKLTLTSMKEKLSKQSIDTWAAGLKFYTSASSKIESNLTKMKAISLTWYDVLYAVYTKPKKRSRMSDIAQEIILSKSALTRSVDKLVAEGFLKRERSEEDAREFIIEITPSGIQALRDSWPIYEEGIREIFVSKLTPKETSELLRIFRKLNKY</sequence>
<evidence type="ECO:0000259" key="1">
    <source>
        <dbReference type="PROSITE" id="PS50995"/>
    </source>
</evidence>
<dbReference type="SMART" id="SM00347">
    <property type="entry name" value="HTH_MARR"/>
    <property type="match status" value="1"/>
</dbReference>
<dbReference type="GO" id="GO:0003700">
    <property type="term" value="F:DNA-binding transcription factor activity"/>
    <property type="evidence" value="ECO:0007669"/>
    <property type="project" value="InterPro"/>
</dbReference>
<name>M6CA48_LEPBO</name>
<evidence type="ECO:0000313" key="2">
    <source>
        <dbReference type="EMBL" id="EMJ83125.1"/>
    </source>
</evidence>
<dbReference type="InterPro" id="IPR039422">
    <property type="entry name" value="MarR/SlyA-like"/>
</dbReference>
<dbReference type="Proteomes" id="UP000011873">
    <property type="component" value="Unassembled WGS sequence"/>
</dbReference>
<dbReference type="PANTHER" id="PTHR33164:SF57">
    <property type="entry name" value="MARR-FAMILY TRANSCRIPTIONAL REGULATOR"/>
    <property type="match status" value="1"/>
</dbReference>
<dbReference type="EMBL" id="ANMU01000051">
    <property type="protein sequence ID" value="EMJ83125.1"/>
    <property type="molecule type" value="Genomic_DNA"/>
</dbReference>
<gene>
    <name evidence="2" type="ORF">LEP1GSC016_2404</name>
</gene>
<evidence type="ECO:0000313" key="3">
    <source>
        <dbReference type="Proteomes" id="UP000011873"/>
    </source>
</evidence>
<feature type="domain" description="HTH marR-type" evidence="1">
    <location>
        <begin position="38"/>
        <end position="194"/>
    </location>
</feature>
<dbReference type="SUPFAM" id="SSF46785">
    <property type="entry name" value="Winged helix' DNA-binding domain"/>
    <property type="match status" value="1"/>
</dbReference>
<accession>M6CA48</accession>
<dbReference type="InterPro" id="IPR036390">
    <property type="entry name" value="WH_DNA-bd_sf"/>
</dbReference>
<dbReference type="PANTHER" id="PTHR33164">
    <property type="entry name" value="TRANSCRIPTIONAL REGULATOR, MARR FAMILY"/>
    <property type="match status" value="1"/>
</dbReference>
<dbReference type="PATRIC" id="fig|1218567.3.peg.1300"/>
<dbReference type="GO" id="GO:0006950">
    <property type="term" value="P:response to stress"/>
    <property type="evidence" value="ECO:0007669"/>
    <property type="project" value="TreeGrafter"/>
</dbReference>
<proteinExistence type="predicted"/>
<dbReference type="PROSITE" id="PS50995">
    <property type="entry name" value="HTH_MARR_2"/>
    <property type="match status" value="1"/>
</dbReference>
<dbReference type="InterPro" id="IPR036388">
    <property type="entry name" value="WH-like_DNA-bd_sf"/>
</dbReference>
<reference evidence="2 3" key="1">
    <citation type="submission" date="2013-01" db="EMBL/GenBank/DDBJ databases">
        <authorList>
            <person name="Harkins D.M."/>
            <person name="Durkin A.S."/>
            <person name="Brinkac L.M."/>
            <person name="Haft D.H."/>
            <person name="Selengut J.D."/>
            <person name="Sanka R."/>
            <person name="DePew J."/>
            <person name="Purushe J."/>
            <person name="Galloway R.L."/>
            <person name="Vinetz J.M."/>
            <person name="Sutton G.G."/>
            <person name="Nierman W.C."/>
            <person name="Fouts D.E."/>
        </authorList>
    </citation>
    <scope>NUCLEOTIDE SEQUENCE [LARGE SCALE GENOMIC DNA]</scope>
    <source>
        <strain evidence="2 3">Sponselee CDC</strain>
    </source>
</reference>